<comment type="caution">
    <text evidence="5">The sequence shown here is derived from an EMBL/GenBank/DDBJ whole genome shotgun (WGS) entry which is preliminary data.</text>
</comment>
<dbReference type="GO" id="GO:0003700">
    <property type="term" value="F:DNA-binding transcription factor activity"/>
    <property type="evidence" value="ECO:0007669"/>
    <property type="project" value="InterPro"/>
</dbReference>
<evidence type="ECO:0000313" key="5">
    <source>
        <dbReference type="EMBL" id="MBB6099372.1"/>
    </source>
</evidence>
<dbReference type="SMART" id="SM00345">
    <property type="entry name" value="HTH_GNTR"/>
    <property type="match status" value="1"/>
</dbReference>
<dbReference type="Pfam" id="PF00392">
    <property type="entry name" value="GntR"/>
    <property type="match status" value="1"/>
</dbReference>
<dbReference type="PROSITE" id="PS50949">
    <property type="entry name" value="HTH_GNTR"/>
    <property type="match status" value="1"/>
</dbReference>
<accession>A0A841I626</accession>
<evidence type="ECO:0000313" key="6">
    <source>
        <dbReference type="Proteomes" id="UP000569951"/>
    </source>
</evidence>
<keyword evidence="6" id="KW-1185">Reference proteome</keyword>
<gene>
    <name evidence="5" type="ORF">HNR42_002813</name>
</gene>
<keyword evidence="1" id="KW-0805">Transcription regulation</keyword>
<dbReference type="PANTHER" id="PTHR43537:SF41">
    <property type="entry name" value="TRANSCRIPTIONAL REGULATORY PROTEIN"/>
    <property type="match status" value="1"/>
</dbReference>
<dbReference type="InterPro" id="IPR036388">
    <property type="entry name" value="WH-like_DNA-bd_sf"/>
</dbReference>
<dbReference type="RefSeq" id="WP_183988129.1">
    <property type="nucleotide sequence ID" value="NZ_JACHHG010000011.1"/>
</dbReference>
<reference evidence="5 6" key="1">
    <citation type="submission" date="2020-08" db="EMBL/GenBank/DDBJ databases">
        <title>Genomic Encyclopedia of Type Strains, Phase IV (KMG-IV): sequencing the most valuable type-strain genomes for metagenomic binning, comparative biology and taxonomic classification.</title>
        <authorList>
            <person name="Goeker M."/>
        </authorList>
    </citation>
    <scope>NUCLEOTIDE SEQUENCE [LARGE SCALE GENOMIC DNA]</scope>
    <source>
        <strain evidence="5 6">DSM 21458</strain>
    </source>
</reference>
<dbReference type="GO" id="GO:0003677">
    <property type="term" value="F:DNA binding"/>
    <property type="evidence" value="ECO:0007669"/>
    <property type="project" value="UniProtKB-KW"/>
</dbReference>
<dbReference type="PANTHER" id="PTHR43537">
    <property type="entry name" value="TRANSCRIPTIONAL REGULATOR, GNTR FAMILY"/>
    <property type="match status" value="1"/>
</dbReference>
<dbReference type="InterPro" id="IPR011711">
    <property type="entry name" value="GntR_C"/>
</dbReference>
<dbReference type="SUPFAM" id="SSF46785">
    <property type="entry name" value="Winged helix' DNA-binding domain"/>
    <property type="match status" value="1"/>
</dbReference>
<protein>
    <submittedName>
        <fullName evidence="5">DNA-binding GntR family transcriptional regulator</fullName>
    </submittedName>
</protein>
<keyword evidence="3" id="KW-0804">Transcription</keyword>
<evidence type="ECO:0000259" key="4">
    <source>
        <dbReference type="PROSITE" id="PS50949"/>
    </source>
</evidence>
<keyword evidence="2 5" id="KW-0238">DNA-binding</keyword>
<dbReference type="Gene3D" id="1.10.10.10">
    <property type="entry name" value="Winged helix-like DNA-binding domain superfamily/Winged helix DNA-binding domain"/>
    <property type="match status" value="1"/>
</dbReference>
<feature type="domain" description="HTH gntR-type" evidence="4">
    <location>
        <begin position="2"/>
        <end position="69"/>
    </location>
</feature>
<dbReference type="SMART" id="SM00895">
    <property type="entry name" value="FCD"/>
    <property type="match status" value="1"/>
</dbReference>
<dbReference type="SUPFAM" id="SSF48008">
    <property type="entry name" value="GntR ligand-binding domain-like"/>
    <property type="match status" value="1"/>
</dbReference>
<dbReference type="EMBL" id="JACHHG010000011">
    <property type="protein sequence ID" value="MBB6099372.1"/>
    <property type="molecule type" value="Genomic_DNA"/>
</dbReference>
<dbReference type="InterPro" id="IPR036390">
    <property type="entry name" value="WH_DNA-bd_sf"/>
</dbReference>
<proteinExistence type="predicted"/>
<sequence>MSTAARSILEALREDILSGALPPGEPLRQESLSQRYGVSRLPVRQALQRLEVEGLAHAEGRRGMVVARLDPLEAEDIALMRARLEPLALELAYPRLSKADLGRAEDLADAMQAEQDSARYGSLNWEFHRALYLPGGRPRLLATLEGLHRQADRYLRFQYHVLHHTDQSHLEHLELIRALRARHLPEALEILRGHITRAGEQLSAFLSQAPREDPACPPTD</sequence>
<name>A0A841I626_9DEIO</name>
<dbReference type="Gene3D" id="1.20.120.530">
    <property type="entry name" value="GntR ligand-binding domain-like"/>
    <property type="match status" value="1"/>
</dbReference>
<dbReference type="Pfam" id="PF07729">
    <property type="entry name" value="FCD"/>
    <property type="match status" value="1"/>
</dbReference>
<dbReference type="CDD" id="cd07377">
    <property type="entry name" value="WHTH_GntR"/>
    <property type="match status" value="1"/>
</dbReference>
<dbReference type="AlphaFoldDB" id="A0A841I626"/>
<organism evidence="5 6">
    <name type="scientific">Deinobacterium chartae</name>
    <dbReference type="NCBI Taxonomy" id="521158"/>
    <lineage>
        <taxon>Bacteria</taxon>
        <taxon>Thermotogati</taxon>
        <taxon>Deinococcota</taxon>
        <taxon>Deinococci</taxon>
        <taxon>Deinococcales</taxon>
        <taxon>Deinococcaceae</taxon>
        <taxon>Deinobacterium</taxon>
    </lineage>
</organism>
<evidence type="ECO:0000256" key="3">
    <source>
        <dbReference type="ARBA" id="ARBA00023163"/>
    </source>
</evidence>
<evidence type="ECO:0000256" key="2">
    <source>
        <dbReference type="ARBA" id="ARBA00023125"/>
    </source>
</evidence>
<dbReference type="InterPro" id="IPR000524">
    <property type="entry name" value="Tscrpt_reg_HTH_GntR"/>
</dbReference>
<dbReference type="Proteomes" id="UP000569951">
    <property type="component" value="Unassembled WGS sequence"/>
</dbReference>
<dbReference type="InterPro" id="IPR008920">
    <property type="entry name" value="TF_FadR/GntR_C"/>
</dbReference>
<evidence type="ECO:0000256" key="1">
    <source>
        <dbReference type="ARBA" id="ARBA00023015"/>
    </source>
</evidence>